<dbReference type="Pfam" id="PF01266">
    <property type="entry name" value="DAO"/>
    <property type="match status" value="1"/>
</dbReference>
<dbReference type="InterPro" id="IPR036188">
    <property type="entry name" value="FAD/NAD-bd_sf"/>
</dbReference>
<dbReference type="EMBL" id="VIVR01000001">
    <property type="protein sequence ID" value="TWE16636.1"/>
    <property type="molecule type" value="Genomic_DNA"/>
</dbReference>
<protein>
    <submittedName>
        <fullName evidence="9">Choline dehydrogenase-like flavoprotein</fullName>
    </submittedName>
</protein>
<name>A0A561ELZ2_9ACTN</name>
<dbReference type="GO" id="GO:0016614">
    <property type="term" value="F:oxidoreductase activity, acting on CH-OH group of donors"/>
    <property type="evidence" value="ECO:0007669"/>
    <property type="project" value="InterPro"/>
</dbReference>
<evidence type="ECO:0000313" key="10">
    <source>
        <dbReference type="Proteomes" id="UP000318416"/>
    </source>
</evidence>
<dbReference type="PANTHER" id="PTHR42784">
    <property type="entry name" value="PYRANOSE 2-OXIDASE"/>
    <property type="match status" value="1"/>
</dbReference>
<gene>
    <name evidence="9" type="ORF">FB465_1619</name>
</gene>
<keyword evidence="10" id="KW-1185">Reference proteome</keyword>
<dbReference type="RefSeq" id="WP_145788939.1">
    <property type="nucleotide sequence ID" value="NZ_BAAABR010000002.1"/>
</dbReference>
<dbReference type="Gene3D" id="3.50.50.60">
    <property type="entry name" value="FAD/NAD(P)-binding domain"/>
    <property type="match status" value="2"/>
</dbReference>
<proteinExistence type="inferred from homology"/>
<evidence type="ECO:0000256" key="4">
    <source>
        <dbReference type="ARBA" id="ARBA00022827"/>
    </source>
</evidence>
<dbReference type="Pfam" id="PF05199">
    <property type="entry name" value="GMC_oxred_C"/>
    <property type="match status" value="1"/>
</dbReference>
<organism evidence="9 10">
    <name type="scientific">Kitasatospora atroaurantiaca</name>
    <dbReference type="NCBI Taxonomy" id="285545"/>
    <lineage>
        <taxon>Bacteria</taxon>
        <taxon>Bacillati</taxon>
        <taxon>Actinomycetota</taxon>
        <taxon>Actinomycetes</taxon>
        <taxon>Kitasatosporales</taxon>
        <taxon>Streptomycetaceae</taxon>
        <taxon>Kitasatospora</taxon>
    </lineage>
</organism>
<comment type="cofactor">
    <cofactor evidence="1">
        <name>FAD</name>
        <dbReference type="ChEBI" id="CHEBI:57692"/>
    </cofactor>
</comment>
<sequence>MSDSLEELAPGLTQLDLDGQLPDQPAWSPGRAAGAAGPVESRYFKRLADCRKDTYDVVVVGGGAVGCAIVHRLLQRGFRVLLLEKGPFLLPEHVQNLDPVYQPLMTKAVAEPWDIIPKDGYGLAPQIPFLGGRALFWSTWIPQPAREQMPGWPDAVLDELRPYWGAARKLLGSVEPSDMGPEFDTFHPRLVRRLFDGLPALPDFVDYSRERDLETPLASRATTSTLGYRKFSPVPLLLDAAVRYAVNGQAGKPRLSVVAECEVLGIEAEQKDGLQVAKTLLTSQDKLELNGTPVVLATGVIEPTGLLMHAFPKALSPLAGKNLGGHVANWFTVRVPRAAYPDLPDRLQISCTYLEGTHRPPGGKPGDARDFHIHLMAASNPRPADAVADLYRLIPDSFDQEFLTQLTDSEHIGFLVHCLGEWRGELTGASQVTVDTKGRPGVKIVPSAADLALENAMEKAADALVGLLANGQTPQYWDKGWISGPPPNRRKKLLVHESGTLLMGSTAADSVTDHLGRPHGVGGVHVAGAATFPSSGSWNPTLAAVALGLRLADKLTRKAG</sequence>
<feature type="domain" description="FAD dependent oxidoreductase" evidence="7">
    <location>
        <begin position="56"/>
        <end position="87"/>
    </location>
</feature>
<evidence type="ECO:0000256" key="6">
    <source>
        <dbReference type="SAM" id="MobiDB-lite"/>
    </source>
</evidence>
<dbReference type="OrthoDB" id="9798604at2"/>
<evidence type="ECO:0000256" key="2">
    <source>
        <dbReference type="ARBA" id="ARBA00010790"/>
    </source>
</evidence>
<dbReference type="InterPro" id="IPR007867">
    <property type="entry name" value="GMC_OxRtase_C"/>
</dbReference>
<dbReference type="Proteomes" id="UP000318416">
    <property type="component" value="Unassembled WGS sequence"/>
</dbReference>
<dbReference type="InterPro" id="IPR006076">
    <property type="entry name" value="FAD-dep_OxRdtase"/>
</dbReference>
<dbReference type="PANTHER" id="PTHR42784:SF1">
    <property type="entry name" value="PYRANOSE 2-OXIDASE"/>
    <property type="match status" value="1"/>
</dbReference>
<dbReference type="AlphaFoldDB" id="A0A561ELZ2"/>
<reference evidence="9 10" key="1">
    <citation type="submission" date="2019-06" db="EMBL/GenBank/DDBJ databases">
        <title>Sequencing the genomes of 1000 actinobacteria strains.</title>
        <authorList>
            <person name="Klenk H.-P."/>
        </authorList>
    </citation>
    <scope>NUCLEOTIDE SEQUENCE [LARGE SCALE GENOMIC DNA]</scope>
    <source>
        <strain evidence="9 10">DSM 41649</strain>
    </source>
</reference>
<evidence type="ECO:0000259" key="7">
    <source>
        <dbReference type="Pfam" id="PF01266"/>
    </source>
</evidence>
<evidence type="ECO:0000256" key="3">
    <source>
        <dbReference type="ARBA" id="ARBA00022630"/>
    </source>
</evidence>
<dbReference type="SUPFAM" id="SSF51905">
    <property type="entry name" value="FAD/NAD(P)-binding domain"/>
    <property type="match status" value="1"/>
</dbReference>
<evidence type="ECO:0000259" key="8">
    <source>
        <dbReference type="Pfam" id="PF05199"/>
    </source>
</evidence>
<comment type="caution">
    <text evidence="9">The sequence shown here is derived from an EMBL/GenBank/DDBJ whole genome shotgun (WGS) entry which is preliminary data.</text>
</comment>
<feature type="region of interest" description="Disordered" evidence="6">
    <location>
        <begin position="15"/>
        <end position="35"/>
    </location>
</feature>
<evidence type="ECO:0000256" key="5">
    <source>
        <dbReference type="ARBA" id="ARBA00023002"/>
    </source>
</evidence>
<comment type="similarity">
    <text evidence="2">Belongs to the GMC oxidoreductase family.</text>
</comment>
<accession>A0A561ELZ2</accession>
<keyword evidence="5" id="KW-0560">Oxidoreductase</keyword>
<keyword evidence="3" id="KW-0285">Flavoprotein</keyword>
<evidence type="ECO:0000256" key="1">
    <source>
        <dbReference type="ARBA" id="ARBA00001974"/>
    </source>
</evidence>
<dbReference type="InterPro" id="IPR051473">
    <property type="entry name" value="P2Ox-like"/>
</dbReference>
<evidence type="ECO:0000313" key="9">
    <source>
        <dbReference type="EMBL" id="TWE16636.1"/>
    </source>
</evidence>
<feature type="domain" description="Glucose-methanol-choline oxidoreductase C-terminal" evidence="8">
    <location>
        <begin position="494"/>
        <end position="548"/>
    </location>
</feature>
<keyword evidence="4" id="KW-0274">FAD</keyword>